<dbReference type="EMBL" id="QRYP01000002">
    <property type="protein sequence ID" value="RGV00677.1"/>
    <property type="molecule type" value="Genomic_DNA"/>
</dbReference>
<name>A0AA92W4R6_9BACT</name>
<protein>
    <submittedName>
        <fullName evidence="1">Uncharacterized protein</fullName>
    </submittedName>
</protein>
<accession>A0AA92W4R6</accession>
<sequence>MNIKKIKIMSYNSETGIISAPVSIDDVKRALGESSNDLATLCKSENINIWSKYKPISCKGEFKEYPIREDSEEIVTSSYSKYTCVVRCGMNIPMDTYKNLRNNYGGEGFAIKACNNLYKDNVYGNNGYISDNTRTKVSGKHFPKGGVNSPYRLSDFRNYNSKATTNKFLTSIPELRNVEIYYSSTPKFNCILYKNVHVVDNINVTMEDIIPDLYLAWSFWIQIRYDSPYNVNDKIYKNYYVGNCQKPTDFVYASKEITFDIGSGDKFIDIVPFLAYTRNATLYANTKIIFIKCPGAISFKYYPRQINMESIKSGSSGFVDFSSLRELVGASCICKARIYKLPDATITITDGIFRSICAYGNNKTTYGRGYVSNSSGQITGSVTIPEGDRTDYVDIYIRFDNVYEGGYYGQMCQLSFEINIDGGWKQVPPGGSYIMH</sequence>
<comment type="caution">
    <text evidence="1">The sequence shown here is derived from an EMBL/GenBank/DDBJ whole genome shotgun (WGS) entry which is preliminary data.</text>
</comment>
<organism evidence="1 2">
    <name type="scientific">Segatella copri</name>
    <dbReference type="NCBI Taxonomy" id="165179"/>
    <lineage>
        <taxon>Bacteria</taxon>
        <taxon>Pseudomonadati</taxon>
        <taxon>Bacteroidota</taxon>
        <taxon>Bacteroidia</taxon>
        <taxon>Bacteroidales</taxon>
        <taxon>Prevotellaceae</taxon>
        <taxon>Segatella</taxon>
    </lineage>
</organism>
<evidence type="ECO:0000313" key="1">
    <source>
        <dbReference type="EMBL" id="RGV00677.1"/>
    </source>
</evidence>
<proteinExistence type="predicted"/>
<reference evidence="1 2" key="1">
    <citation type="submission" date="2018-08" db="EMBL/GenBank/DDBJ databases">
        <title>A genome reference for cultivated species of the human gut microbiota.</title>
        <authorList>
            <person name="Zou Y."/>
            <person name="Xue W."/>
            <person name="Luo G."/>
        </authorList>
    </citation>
    <scope>NUCLEOTIDE SEQUENCE [LARGE SCALE GENOMIC DNA]</scope>
    <source>
        <strain evidence="1 2">AF15-25</strain>
    </source>
</reference>
<dbReference type="AlphaFoldDB" id="A0AA92W4R6"/>
<evidence type="ECO:0000313" key="2">
    <source>
        <dbReference type="Proteomes" id="UP000285236"/>
    </source>
</evidence>
<gene>
    <name evidence="1" type="ORF">DWW35_01320</name>
</gene>
<dbReference type="Proteomes" id="UP000285236">
    <property type="component" value="Unassembled WGS sequence"/>
</dbReference>